<evidence type="ECO:0000313" key="2">
    <source>
        <dbReference type="Proteomes" id="UP000470022"/>
    </source>
</evidence>
<reference evidence="1" key="1">
    <citation type="submission" date="2023-06" db="EMBL/GenBank/DDBJ databases">
        <title>Complete and circular genome of Acidithiobacillus ferrianus DSM 107098.</title>
        <authorList>
            <person name="Norris P.R."/>
            <person name="Falagan C."/>
            <person name="Moya-Beltran A."/>
            <person name="Castro M."/>
            <person name="Quatrini R."/>
            <person name="Johnson D.B."/>
        </authorList>
    </citation>
    <scope>NUCLEOTIDE SEQUENCE</scope>
    <source>
        <strain evidence="1">MG</strain>
    </source>
</reference>
<accession>A0ACD5HD11</accession>
<evidence type="ECO:0000313" key="1">
    <source>
        <dbReference type="EMBL" id="XRI70674.1"/>
    </source>
</evidence>
<proteinExistence type="predicted"/>
<protein>
    <submittedName>
        <fullName evidence="1">MFS transporter</fullName>
    </submittedName>
</protein>
<dbReference type="Proteomes" id="UP000470022">
    <property type="component" value="Plasmid p1MG"/>
</dbReference>
<keyword evidence="1" id="KW-0614">Plasmid</keyword>
<organism evidence="1 2">
    <name type="scientific">Acidithiobacillus ferrianus</name>
    <dbReference type="NCBI Taxonomy" id="2678518"/>
    <lineage>
        <taxon>Bacteria</taxon>
        <taxon>Pseudomonadati</taxon>
        <taxon>Pseudomonadota</taxon>
        <taxon>Acidithiobacillia</taxon>
        <taxon>Acidithiobacillales</taxon>
        <taxon>Acidithiobacillaceae</taxon>
        <taxon>Acidithiobacillus</taxon>
    </lineage>
</organism>
<dbReference type="EMBL" id="CP127524">
    <property type="protein sequence ID" value="XRI70674.1"/>
    <property type="molecule type" value="Genomic_DNA"/>
</dbReference>
<geneLocation type="plasmid" evidence="1 2">
    <name>p1MG</name>
</geneLocation>
<gene>
    <name evidence="1" type="ORF">GL267_015645</name>
</gene>
<keyword evidence="2" id="KW-1185">Reference proteome</keyword>
<name>A0ACD5HD11_9PROT</name>
<sequence length="426" mass="45218">MASSESAEATRAPDRGNGSSMSPLERRAVSGLSFIYVARMLGLFMLMPVLALENDQLRYSTPLLLGLAVGIYGLAQALLQFPFGVASDRFGRKRVLVFGLLIFVLGSLLGAVSHNIWGVILARLLQGGGAVSSVLLATAGDLTGERHRTKAMAAIGGSIAIAYVLGVALGPVFYGFSGLTGVFLAAAGLGILALLPLWKLIPPIPRNAQTRMGSWRDALRIFGYPPVLTASVGIFILQMVLGASFVVLSPELVKAMHLPDAAVWEVYLPVMLLSVAAMVYPVMYAEKHKRHGRMLALSGLAIAGGALIMGMLSGRFWPVAVGAVIFFTGYNMASAILPSMMSRSTTPEQRGAASGVYSLMQFIGIFVGGVVGGWGLGIAGERGVFYLLAAVGLLLALHSWSGKRMTPLLEPEELKKYKLGRSYDIE</sequence>